<dbReference type="SUPFAM" id="SSF56300">
    <property type="entry name" value="Metallo-dependent phosphatases"/>
    <property type="match status" value="1"/>
</dbReference>
<feature type="domain" description="Calcineurin-like phosphoesterase" evidence="1">
    <location>
        <begin position="4"/>
        <end position="241"/>
    </location>
</feature>
<organism evidence="2 3">
    <name type="scientific">Gordoniibacillus kamchatkensis</name>
    <dbReference type="NCBI Taxonomy" id="1590651"/>
    <lineage>
        <taxon>Bacteria</taxon>
        <taxon>Bacillati</taxon>
        <taxon>Bacillota</taxon>
        <taxon>Bacilli</taxon>
        <taxon>Bacillales</taxon>
        <taxon>Paenibacillaceae</taxon>
        <taxon>Gordoniibacillus</taxon>
    </lineage>
</organism>
<protein>
    <recommendedName>
        <fullName evidence="1">Calcineurin-like phosphoesterase domain-containing protein</fullName>
    </recommendedName>
</protein>
<evidence type="ECO:0000313" key="2">
    <source>
        <dbReference type="EMBL" id="KIL41417.1"/>
    </source>
</evidence>
<dbReference type="PANTHER" id="PTHR37844">
    <property type="entry name" value="SER/THR PROTEIN PHOSPHATASE SUPERFAMILY (AFU_ORTHOLOGUE AFUA_1G14840)"/>
    <property type="match status" value="1"/>
</dbReference>
<name>A0ABR5AK52_9BACL</name>
<accession>A0ABR5AK52</accession>
<dbReference type="Proteomes" id="UP000031967">
    <property type="component" value="Unassembled WGS sequence"/>
</dbReference>
<proteinExistence type="predicted"/>
<dbReference type="RefSeq" id="WP_041046929.1">
    <property type="nucleotide sequence ID" value="NZ_JXAK01000009.1"/>
</dbReference>
<reference evidence="2 3" key="1">
    <citation type="submission" date="2014-12" db="EMBL/GenBank/DDBJ databases">
        <title>Draft genome sequence of Paenibacillus kamchatkensis strain B-2647.</title>
        <authorList>
            <person name="Karlyshev A.V."/>
            <person name="Kudryashova E.B."/>
        </authorList>
    </citation>
    <scope>NUCLEOTIDE SEQUENCE [LARGE SCALE GENOMIC DNA]</scope>
    <source>
        <strain evidence="2 3">VKM B-2647</strain>
    </source>
</reference>
<dbReference type="InterPro" id="IPR029052">
    <property type="entry name" value="Metallo-depent_PP-like"/>
</dbReference>
<evidence type="ECO:0000313" key="3">
    <source>
        <dbReference type="Proteomes" id="UP000031967"/>
    </source>
</evidence>
<dbReference type="Pfam" id="PF00149">
    <property type="entry name" value="Metallophos"/>
    <property type="match status" value="1"/>
</dbReference>
<dbReference type="PANTHER" id="PTHR37844:SF2">
    <property type="entry name" value="SER_THR PROTEIN PHOSPHATASE SUPERFAMILY (AFU_ORTHOLOGUE AFUA_1G14840)"/>
    <property type="match status" value="1"/>
</dbReference>
<evidence type="ECO:0000259" key="1">
    <source>
        <dbReference type="Pfam" id="PF00149"/>
    </source>
</evidence>
<sequence>MPSFDLISDLHLDFWIRPTWNPFSSAHKLQRMLAAIVPAAPSDVLVIAGDLGHDNKQNARFVRRLAEVYSHIVVVLGNHDYYVQTAAQRSAYRLRSELRVAEMKKLLERIPNVSLLDGDCVKVDGVTYGGCSMWYDFQYGIQVLNRHYRQLYEHWMRRSNDARFVLGSAPGWLEELVREQKRKLRSVVGQADVIVTHVAPDWSVVPEGRELEPETSCYFFDGKPYYADAAGKVWCYGHVHRRSDYARHGCRFVNGALGYPAEANGAVKPAMRIVFGE</sequence>
<dbReference type="EMBL" id="JXAK01000009">
    <property type="protein sequence ID" value="KIL41417.1"/>
    <property type="molecule type" value="Genomic_DNA"/>
</dbReference>
<dbReference type="InterPro" id="IPR004843">
    <property type="entry name" value="Calcineurin-like_PHP"/>
</dbReference>
<dbReference type="Gene3D" id="3.60.21.10">
    <property type="match status" value="1"/>
</dbReference>
<keyword evidence="3" id="KW-1185">Reference proteome</keyword>
<comment type="caution">
    <text evidence="2">The sequence shown here is derived from an EMBL/GenBank/DDBJ whole genome shotgun (WGS) entry which is preliminary data.</text>
</comment>
<gene>
    <name evidence="2" type="ORF">SD70_07155</name>
</gene>